<evidence type="ECO:0000256" key="1">
    <source>
        <dbReference type="ARBA" id="ARBA00004651"/>
    </source>
</evidence>
<dbReference type="Proteomes" id="UP000053060">
    <property type="component" value="Unassembled WGS sequence"/>
</dbReference>
<dbReference type="EMBL" id="AZXY01000016">
    <property type="protein sequence ID" value="KSZ56413.1"/>
    <property type="molecule type" value="Genomic_DNA"/>
</dbReference>
<keyword evidence="3" id="KW-0813">Transport</keyword>
<accession>A0A0V9UEB2</accession>
<dbReference type="GO" id="GO:0022857">
    <property type="term" value="F:transmembrane transporter activity"/>
    <property type="evidence" value="ECO:0007669"/>
    <property type="project" value="InterPro"/>
</dbReference>
<feature type="transmembrane region" description="Helical" evidence="9">
    <location>
        <begin position="97"/>
        <end position="114"/>
    </location>
</feature>
<dbReference type="InterPro" id="IPR037294">
    <property type="entry name" value="ABC_BtuC-like"/>
</dbReference>
<comment type="similarity">
    <text evidence="2">Belongs to the binding-protein-dependent transport system permease family. FecCD subfamily.</text>
</comment>
<feature type="transmembrane region" description="Helical" evidence="9">
    <location>
        <begin position="313"/>
        <end position="334"/>
    </location>
</feature>
<protein>
    <submittedName>
        <fullName evidence="10">Iron ABC transporter</fullName>
    </submittedName>
</protein>
<dbReference type="SUPFAM" id="SSF81345">
    <property type="entry name" value="ABC transporter involved in vitamin B12 uptake, BtuC"/>
    <property type="match status" value="1"/>
</dbReference>
<feature type="transmembrane region" description="Helical" evidence="9">
    <location>
        <begin position="31"/>
        <end position="56"/>
    </location>
</feature>
<reference evidence="11" key="1">
    <citation type="submission" date="2015-01" db="EMBL/GenBank/DDBJ databases">
        <title>Draft genome sequence of Rhodococcus pyridinivorans strain KG-16, a hydrocarbon-degrading bacterium.</title>
        <authorList>
            <person name="Aggarwal R.K."/>
            <person name="Dawar C."/>
        </authorList>
    </citation>
    <scope>NUCLEOTIDE SEQUENCE [LARGE SCALE GENOMIC DNA]</scope>
    <source>
        <strain evidence="11">KG-16</strain>
    </source>
</reference>
<evidence type="ECO:0000256" key="3">
    <source>
        <dbReference type="ARBA" id="ARBA00022448"/>
    </source>
</evidence>
<name>A0A0V9UEB2_9NOCA</name>
<keyword evidence="4" id="KW-1003">Cell membrane</keyword>
<dbReference type="InterPro" id="IPR000522">
    <property type="entry name" value="ABC_transptr_permease_BtuC"/>
</dbReference>
<evidence type="ECO:0000256" key="7">
    <source>
        <dbReference type="ARBA" id="ARBA00023136"/>
    </source>
</evidence>
<reference evidence="10 11" key="2">
    <citation type="journal article" date="2016" name="Genome Announc.">
        <title>Draft Genome Sequence of a Versatile Hydrocarbon-Degrading Bacterium, Rhodococcus pyridinivorans Strain KG-16, Collected from Oil Fields in India.</title>
        <authorList>
            <person name="Aggarwal R.K."/>
            <person name="Dawar C."/>
            <person name="Phanindranath R."/>
            <person name="Mutnuri L."/>
            <person name="Dayal A.M."/>
        </authorList>
    </citation>
    <scope>NUCLEOTIDE SEQUENCE [LARGE SCALE GENOMIC DNA]</scope>
    <source>
        <strain evidence="10 11">KG-16</strain>
    </source>
</reference>
<evidence type="ECO:0000313" key="10">
    <source>
        <dbReference type="EMBL" id="KSZ56413.1"/>
    </source>
</evidence>
<dbReference type="RefSeq" id="WP_060654583.1">
    <property type="nucleotide sequence ID" value="NZ_AZXY01000016.1"/>
</dbReference>
<dbReference type="FunFam" id="1.10.3470.10:FF:000001">
    <property type="entry name" value="Vitamin B12 ABC transporter permease BtuC"/>
    <property type="match status" value="1"/>
</dbReference>
<dbReference type="CDD" id="cd06550">
    <property type="entry name" value="TM_ABC_iron-siderophores_like"/>
    <property type="match status" value="1"/>
</dbReference>
<feature type="transmembrane region" description="Helical" evidence="9">
    <location>
        <begin position="346"/>
        <end position="363"/>
    </location>
</feature>
<dbReference type="PANTHER" id="PTHR30472:SF67">
    <property type="entry name" value="PERMEASE OF ABC TRANSPORTER-RELATED"/>
    <property type="match status" value="1"/>
</dbReference>
<keyword evidence="6 9" id="KW-1133">Transmembrane helix</keyword>
<organism evidence="10 11">
    <name type="scientific">Rhodococcus pyridinivorans KG-16</name>
    <dbReference type="NCBI Taxonomy" id="1441730"/>
    <lineage>
        <taxon>Bacteria</taxon>
        <taxon>Bacillati</taxon>
        <taxon>Actinomycetota</taxon>
        <taxon>Actinomycetes</taxon>
        <taxon>Mycobacteriales</taxon>
        <taxon>Nocardiaceae</taxon>
        <taxon>Rhodococcus</taxon>
    </lineage>
</organism>
<evidence type="ECO:0000256" key="2">
    <source>
        <dbReference type="ARBA" id="ARBA00007935"/>
    </source>
</evidence>
<keyword evidence="7 9" id="KW-0472">Membrane</keyword>
<evidence type="ECO:0000256" key="6">
    <source>
        <dbReference type="ARBA" id="ARBA00022989"/>
    </source>
</evidence>
<dbReference type="GO" id="GO:0005886">
    <property type="term" value="C:plasma membrane"/>
    <property type="evidence" value="ECO:0007669"/>
    <property type="project" value="UniProtKB-SubCell"/>
</dbReference>
<evidence type="ECO:0000256" key="5">
    <source>
        <dbReference type="ARBA" id="ARBA00022692"/>
    </source>
</evidence>
<gene>
    <name evidence="10" type="ORF">Z045_23615</name>
</gene>
<proteinExistence type="inferred from homology"/>
<dbReference type="PANTHER" id="PTHR30472">
    <property type="entry name" value="FERRIC ENTEROBACTIN TRANSPORT SYSTEM PERMEASE PROTEIN"/>
    <property type="match status" value="1"/>
</dbReference>
<dbReference type="PATRIC" id="fig|1441730.3.peg.4957"/>
<dbReference type="Gene3D" id="1.10.3470.10">
    <property type="entry name" value="ABC transporter involved in vitamin B12 uptake, BtuC"/>
    <property type="match status" value="1"/>
</dbReference>
<feature type="transmembrane region" description="Helical" evidence="9">
    <location>
        <begin position="226"/>
        <end position="248"/>
    </location>
</feature>
<keyword evidence="5 9" id="KW-0812">Transmembrane</keyword>
<feature type="region of interest" description="Disordered" evidence="8">
    <location>
        <begin position="1"/>
        <end position="24"/>
    </location>
</feature>
<dbReference type="AlphaFoldDB" id="A0A0V9UEB2"/>
<feature type="transmembrane region" description="Helical" evidence="9">
    <location>
        <begin position="126"/>
        <end position="148"/>
    </location>
</feature>
<sequence>MSTVTETAPLASPPTGSEARRSDRRRTLGPVLTLLTAALALAIAMAVSLGTITIPLGDVWAIVAYRISPVPLEAVWADPWWSATREAIVFESRLPRALTAAVVGAALAVAGAVAQAVTRNPLADPYLLGVSSGAGFGVATVTVLGFGAGALGIFTLPFAAFLGALLPLAATIVVSLRAHSVTAIILVGVALSMVFSSLVTFVLLVLGDVHQLGTVMQWLAGGFGDANWASLIAPTLVLLVVGTAVVLCSRQLNLLLTGDDGATALGMNVPRFRVLILLAVSLLAAAAVAVSGTIGFVGLLVPHLAAYLVGRNAARLVPAAALLGAVALVLADILARSLSNTTELPIGVITGLVGGPIFIAMLWRRYSQDRR</sequence>
<evidence type="ECO:0000256" key="4">
    <source>
        <dbReference type="ARBA" id="ARBA00022475"/>
    </source>
</evidence>
<evidence type="ECO:0000256" key="8">
    <source>
        <dbReference type="SAM" id="MobiDB-lite"/>
    </source>
</evidence>
<feature type="transmembrane region" description="Helical" evidence="9">
    <location>
        <begin position="183"/>
        <end position="206"/>
    </location>
</feature>
<comment type="subcellular location">
    <subcellularLocation>
        <location evidence="1">Cell membrane</location>
        <topology evidence="1">Multi-pass membrane protein</topology>
    </subcellularLocation>
</comment>
<dbReference type="GO" id="GO:0033214">
    <property type="term" value="P:siderophore-iron import into cell"/>
    <property type="evidence" value="ECO:0007669"/>
    <property type="project" value="TreeGrafter"/>
</dbReference>
<evidence type="ECO:0000256" key="9">
    <source>
        <dbReference type="SAM" id="Phobius"/>
    </source>
</evidence>
<evidence type="ECO:0000313" key="11">
    <source>
        <dbReference type="Proteomes" id="UP000053060"/>
    </source>
</evidence>
<comment type="caution">
    <text evidence="10">The sequence shown here is derived from an EMBL/GenBank/DDBJ whole genome shotgun (WGS) entry which is preliminary data.</text>
</comment>
<feature type="transmembrane region" description="Helical" evidence="9">
    <location>
        <begin position="274"/>
        <end position="301"/>
    </location>
</feature>
<feature type="transmembrane region" description="Helical" evidence="9">
    <location>
        <begin position="154"/>
        <end position="176"/>
    </location>
</feature>
<dbReference type="Pfam" id="PF01032">
    <property type="entry name" value="FecCD"/>
    <property type="match status" value="1"/>
</dbReference>